<dbReference type="GO" id="GO:0014826">
    <property type="term" value="P:vein smooth muscle contraction"/>
    <property type="evidence" value="ECO:0007669"/>
    <property type="project" value="TreeGrafter"/>
</dbReference>
<evidence type="ECO:0000313" key="14">
    <source>
        <dbReference type="Proteomes" id="UP001652622"/>
    </source>
</evidence>
<dbReference type="PANTHER" id="PTHR13874">
    <property type="entry name" value="ENDOTHELIN"/>
    <property type="match status" value="1"/>
</dbReference>
<dbReference type="RefSeq" id="XP_034289011.1">
    <property type="nucleotide sequence ID" value="XM_034433120.1"/>
</dbReference>
<comment type="function">
    <text evidence="1">Endothelins are endothelium-derived vasoconstrictor peptides.</text>
</comment>
<evidence type="ECO:0000256" key="8">
    <source>
        <dbReference type="ARBA" id="ARBA00023157"/>
    </source>
</evidence>
<dbReference type="PRINTS" id="PR00365">
    <property type="entry name" value="ENDOTHELIN"/>
</dbReference>
<dbReference type="Proteomes" id="UP001652622">
    <property type="component" value="Unplaced"/>
</dbReference>
<comment type="similarity">
    <text evidence="3">Belongs to the endothelin/sarafotoxin family.</text>
</comment>
<evidence type="ECO:0000256" key="9">
    <source>
        <dbReference type="ARBA" id="ARBA00023259"/>
    </source>
</evidence>
<dbReference type="GeneID" id="117674894"/>
<dbReference type="CTD" id="1908"/>
<evidence type="ECO:0000313" key="16">
    <source>
        <dbReference type="RefSeq" id="XP_034289011.1"/>
    </source>
</evidence>
<evidence type="ECO:0000256" key="3">
    <source>
        <dbReference type="ARBA" id="ARBA00010959"/>
    </source>
</evidence>
<keyword evidence="6" id="KW-0732">Signal</keyword>
<evidence type="ECO:0000256" key="4">
    <source>
        <dbReference type="ARBA" id="ARBA00022525"/>
    </source>
</evidence>
<reference evidence="15 16" key="1">
    <citation type="submission" date="2025-04" db="UniProtKB">
        <authorList>
            <consortium name="RefSeq"/>
        </authorList>
    </citation>
    <scope>IDENTIFICATION</scope>
    <source>
        <tissue evidence="15 16">Blood</tissue>
    </source>
</reference>
<keyword evidence="8" id="KW-1015">Disulfide bond</keyword>
<keyword evidence="14" id="KW-1185">Reference proteome</keyword>
<gene>
    <name evidence="15 16" type="primary">EDN3</name>
</gene>
<dbReference type="Pfam" id="PF00322">
    <property type="entry name" value="Endothelin"/>
    <property type="match status" value="1"/>
</dbReference>
<feature type="domain" description="Endothelin-like toxin" evidence="13">
    <location>
        <begin position="115"/>
        <end position="136"/>
    </location>
</feature>
<dbReference type="GO" id="GO:0003100">
    <property type="term" value="P:regulation of systemic arterial blood pressure by endothelin"/>
    <property type="evidence" value="ECO:0007669"/>
    <property type="project" value="TreeGrafter"/>
</dbReference>
<dbReference type="GO" id="GO:0006874">
    <property type="term" value="P:intracellular calcium ion homeostasis"/>
    <property type="evidence" value="ECO:0007669"/>
    <property type="project" value="TreeGrafter"/>
</dbReference>
<evidence type="ECO:0000256" key="5">
    <source>
        <dbReference type="ARBA" id="ARBA00022582"/>
    </source>
</evidence>
<keyword evidence="4" id="KW-0964">Secreted</keyword>
<proteinExistence type="inferred from homology"/>
<dbReference type="KEGG" id="pgut:117674894"/>
<dbReference type="OMA" id="HSSKWPL"/>
<dbReference type="GO" id="GO:0031708">
    <property type="term" value="F:endothelin B receptor binding"/>
    <property type="evidence" value="ECO:0007669"/>
    <property type="project" value="TreeGrafter"/>
</dbReference>
<dbReference type="GO" id="GO:0005615">
    <property type="term" value="C:extracellular space"/>
    <property type="evidence" value="ECO:0007669"/>
    <property type="project" value="TreeGrafter"/>
</dbReference>
<evidence type="ECO:0000256" key="7">
    <source>
        <dbReference type="ARBA" id="ARBA00022858"/>
    </source>
</evidence>
<dbReference type="InterPro" id="IPR001928">
    <property type="entry name" value="Endothln-like_toxin"/>
</dbReference>
<keyword evidence="5" id="KW-0123">Cardiotoxin</keyword>
<dbReference type="PANTHER" id="PTHR13874:SF11">
    <property type="entry name" value="ENDOTHELIN-3"/>
    <property type="match status" value="1"/>
</dbReference>
<evidence type="ECO:0000313" key="15">
    <source>
        <dbReference type="RefSeq" id="XP_034289010.1"/>
    </source>
</evidence>
<keyword evidence="7" id="KW-0838">Vasoactive</keyword>
<evidence type="ECO:0000256" key="12">
    <source>
        <dbReference type="ARBA" id="ARBA00041850"/>
    </source>
</evidence>
<feature type="domain" description="Endothelin-like toxin" evidence="13">
    <location>
        <begin position="177"/>
        <end position="198"/>
    </location>
</feature>
<name>A0A6P9DBY7_PANGU</name>
<keyword evidence="10" id="KW-0839">Vasoconstrictor</keyword>
<accession>A0A6P9DBY7</accession>
<dbReference type="GO" id="GO:0019229">
    <property type="term" value="P:regulation of vasoconstriction"/>
    <property type="evidence" value="ECO:0007669"/>
    <property type="project" value="InterPro"/>
</dbReference>
<keyword evidence="9" id="KW-0800">Toxin</keyword>
<evidence type="ECO:0000256" key="1">
    <source>
        <dbReference type="ARBA" id="ARBA00003023"/>
    </source>
</evidence>
<sequence length="222" mass="25549">MDPYFSFKTINQISGLCFPQISWAADFIRHKRMIEKGDPDLGNCKKKVRGFSLPTSHPLLLPSVSRSNSTGLRFLGLSERVRKETSTEPGRLNSATSSKLDNVTDLGEVHHRAKRCTCYTYKDKECVYYCHLDIIWINTPEKTVPYGLANYRGNFRVKRSTEQLHKNLHSAERSPLRCSCTDQRDKLCMQFCTWSVQCSHLKPMNHPAGRPLLQEEKRVLTQ</sequence>
<keyword evidence="9" id="KW-1213">G-protein coupled receptor impairing toxin</keyword>
<dbReference type="AlphaFoldDB" id="A0A6P9DBY7"/>
<dbReference type="SMART" id="SM00272">
    <property type="entry name" value="END"/>
    <property type="match status" value="2"/>
</dbReference>
<evidence type="ECO:0000259" key="13">
    <source>
        <dbReference type="SMART" id="SM00272"/>
    </source>
</evidence>
<evidence type="ECO:0000256" key="6">
    <source>
        <dbReference type="ARBA" id="ARBA00022729"/>
    </source>
</evidence>
<dbReference type="InterPro" id="IPR019764">
    <property type="entry name" value="Endothelin_toxin_CS"/>
</dbReference>
<dbReference type="RefSeq" id="XP_034289010.1">
    <property type="nucleotide sequence ID" value="XM_034433119.1"/>
</dbReference>
<evidence type="ECO:0000256" key="11">
    <source>
        <dbReference type="ARBA" id="ARBA00040198"/>
    </source>
</evidence>
<evidence type="ECO:0000256" key="2">
    <source>
        <dbReference type="ARBA" id="ARBA00004613"/>
    </source>
</evidence>
<dbReference type="InterPro" id="IPR020475">
    <property type="entry name" value="Endothelin"/>
</dbReference>
<comment type="subcellular location">
    <subcellularLocation>
        <location evidence="2">Secreted</location>
    </subcellularLocation>
</comment>
<dbReference type="PROSITE" id="PS00270">
    <property type="entry name" value="ENDOTHELIN"/>
    <property type="match status" value="1"/>
</dbReference>
<evidence type="ECO:0000256" key="10">
    <source>
        <dbReference type="ARBA" id="ARBA00023322"/>
    </source>
</evidence>
<dbReference type="GO" id="GO:0005179">
    <property type="term" value="F:hormone activity"/>
    <property type="evidence" value="ECO:0007669"/>
    <property type="project" value="TreeGrafter"/>
</dbReference>
<organism evidence="14 15">
    <name type="scientific">Pantherophis guttatus</name>
    <name type="common">Corn snake</name>
    <name type="synonym">Elaphe guttata</name>
    <dbReference type="NCBI Taxonomy" id="94885"/>
    <lineage>
        <taxon>Eukaryota</taxon>
        <taxon>Metazoa</taxon>
        <taxon>Chordata</taxon>
        <taxon>Craniata</taxon>
        <taxon>Vertebrata</taxon>
        <taxon>Euteleostomi</taxon>
        <taxon>Lepidosauria</taxon>
        <taxon>Squamata</taxon>
        <taxon>Bifurcata</taxon>
        <taxon>Unidentata</taxon>
        <taxon>Episquamata</taxon>
        <taxon>Toxicofera</taxon>
        <taxon>Serpentes</taxon>
        <taxon>Colubroidea</taxon>
        <taxon>Colubridae</taxon>
        <taxon>Colubrinae</taxon>
        <taxon>Pantherophis</taxon>
    </lineage>
</organism>
<protein>
    <recommendedName>
        <fullName evidence="11">Endothelin-3</fullName>
    </recommendedName>
    <alternativeName>
        <fullName evidence="12">Preproendothelin-3</fullName>
    </alternativeName>
</protein>